<dbReference type="AlphaFoldDB" id="A0A0D2B7F6"/>
<feature type="domain" description="Homeobox" evidence="7">
    <location>
        <begin position="53"/>
        <end position="113"/>
    </location>
</feature>
<dbReference type="SUPFAM" id="SSF46689">
    <property type="entry name" value="Homeodomain-like"/>
    <property type="match status" value="1"/>
</dbReference>
<feature type="region of interest" description="Disordered" evidence="6">
    <location>
        <begin position="182"/>
        <end position="246"/>
    </location>
</feature>
<feature type="region of interest" description="Disordered" evidence="6">
    <location>
        <begin position="571"/>
        <end position="632"/>
    </location>
</feature>
<evidence type="ECO:0000256" key="4">
    <source>
        <dbReference type="PROSITE-ProRule" id="PRU00108"/>
    </source>
</evidence>
<dbReference type="EMBL" id="KN847496">
    <property type="protein sequence ID" value="KIW14600.1"/>
    <property type="molecule type" value="Genomic_DNA"/>
</dbReference>
<feature type="region of interest" description="Disordered" evidence="6">
    <location>
        <begin position="306"/>
        <end position="375"/>
    </location>
</feature>
<reference evidence="8 9" key="1">
    <citation type="submission" date="2015-01" db="EMBL/GenBank/DDBJ databases">
        <title>The Genome Sequence of Exophiala spinifera CBS89968.</title>
        <authorList>
            <consortium name="The Broad Institute Genomics Platform"/>
            <person name="Cuomo C."/>
            <person name="de Hoog S."/>
            <person name="Gorbushina A."/>
            <person name="Stielow B."/>
            <person name="Teixiera M."/>
            <person name="Abouelleil A."/>
            <person name="Chapman S.B."/>
            <person name="Priest M."/>
            <person name="Young S.K."/>
            <person name="Wortman J."/>
            <person name="Nusbaum C."/>
            <person name="Birren B."/>
        </authorList>
    </citation>
    <scope>NUCLEOTIDE SEQUENCE [LARGE SCALE GENOMIC DNA]</scope>
    <source>
        <strain evidence="8 9">CBS 89968</strain>
    </source>
</reference>
<accession>A0A0D2B7F6</accession>
<dbReference type="HOGENOM" id="CLU_381309_0_0_1"/>
<evidence type="ECO:0000256" key="2">
    <source>
        <dbReference type="ARBA" id="ARBA00023155"/>
    </source>
</evidence>
<dbReference type="Proteomes" id="UP000053328">
    <property type="component" value="Unassembled WGS sequence"/>
</dbReference>
<feature type="compositionally biased region" description="Polar residues" evidence="6">
    <location>
        <begin position="573"/>
        <end position="590"/>
    </location>
</feature>
<gene>
    <name evidence="8" type="ORF">PV08_07384</name>
</gene>
<sequence>MSSDFGQRMQFQFHVASSPGRSPTQGVRLTPYTAAEYADFRYPGMISEEDGGLQKISTRPRLTKDQAEALEAHFQVERKPSSQTKKDLAIQTGLSVGRVANWFQNRRARAKQQRRQEEHKAQLISADRKEKCHSGDRERDSGDERWRSRKDEDPAIDPPSSAVPDERFFGMTPRFVTRLPSEAPSVLGVPPDIPDLEDESHKSLPGTPSSESNIEDEDVPHANAHPLADGPKTRMRTYETTSHPTCSDAEDMVVSEGELSFMATPSPGDLRYNGEELPNLQQSIIKGLATERISDAYVTLLVRARGGGEQARGSQTGSNLRSSSKSGSNSSQTTTSSLNYFNKRSHPDHEGDEENERPPPKRPSSRVKLSPGQDGKLLACPYAKFDPARYSERNTTEIQYRGCSSCFLTTIPRLKQHLYRVHSRPKHYCSCCFESFETAILLDEHVRTRSCNVSPPRFEEKMTVDQMAEIRRRTPREDQIKSWFAIFRILFPQADLPTTPFITSYNEECVQHILSYFEREAPQMLADALAPELDAPALLLNSEQRRMLDDILEMTFRRVLVVMTRNARERQDLQQQRNYPSTDNSASPGPSRSLEDSMPMRQEAGDSEASLPSQQTDFQLSSNPDAPSRDSLAEADPWQMVSTQQVEGNDSQHADIARFAPNTADVAQLPAFLPEQGEWDAIDYSLASEEWQRLVNAAGPLDWWQDDSFCRVDDNMALPPVQPSLP</sequence>
<keyword evidence="3 4" id="KW-0539">Nucleus</keyword>
<dbReference type="SMART" id="SM00389">
    <property type="entry name" value="HOX"/>
    <property type="match status" value="1"/>
</dbReference>
<proteinExistence type="predicted"/>
<keyword evidence="9" id="KW-1185">Reference proteome</keyword>
<keyword evidence="2 4" id="KW-0371">Homeobox</keyword>
<dbReference type="InterPro" id="IPR017970">
    <property type="entry name" value="Homeobox_CS"/>
</dbReference>
<evidence type="ECO:0000256" key="5">
    <source>
        <dbReference type="RuleBase" id="RU000682"/>
    </source>
</evidence>
<dbReference type="Pfam" id="PF00046">
    <property type="entry name" value="Homeodomain"/>
    <property type="match status" value="1"/>
</dbReference>
<evidence type="ECO:0000313" key="9">
    <source>
        <dbReference type="Proteomes" id="UP000053328"/>
    </source>
</evidence>
<evidence type="ECO:0000256" key="3">
    <source>
        <dbReference type="ARBA" id="ARBA00023242"/>
    </source>
</evidence>
<dbReference type="PROSITE" id="PS50071">
    <property type="entry name" value="HOMEOBOX_2"/>
    <property type="match status" value="1"/>
</dbReference>
<dbReference type="PROSITE" id="PS00027">
    <property type="entry name" value="HOMEOBOX_1"/>
    <property type="match status" value="1"/>
</dbReference>
<dbReference type="VEuPathDB" id="FungiDB:PV08_07384"/>
<evidence type="ECO:0000256" key="1">
    <source>
        <dbReference type="ARBA" id="ARBA00023125"/>
    </source>
</evidence>
<feature type="region of interest" description="Disordered" evidence="6">
    <location>
        <begin position="107"/>
        <end position="169"/>
    </location>
</feature>
<dbReference type="OrthoDB" id="2687452at2759"/>
<dbReference type="GeneID" id="27334467"/>
<name>A0A0D2B7F6_9EURO</name>
<feature type="DNA-binding region" description="Homeobox" evidence="4">
    <location>
        <begin position="55"/>
        <end position="114"/>
    </location>
</feature>
<comment type="subcellular location">
    <subcellularLocation>
        <location evidence="4 5">Nucleus</location>
    </subcellularLocation>
</comment>
<dbReference type="CDD" id="cd00086">
    <property type="entry name" value="homeodomain"/>
    <property type="match status" value="1"/>
</dbReference>
<feature type="compositionally biased region" description="Basic and acidic residues" evidence="6">
    <location>
        <begin position="114"/>
        <end position="153"/>
    </location>
</feature>
<evidence type="ECO:0000256" key="6">
    <source>
        <dbReference type="SAM" id="MobiDB-lite"/>
    </source>
</evidence>
<dbReference type="GO" id="GO:0003677">
    <property type="term" value="F:DNA binding"/>
    <property type="evidence" value="ECO:0007669"/>
    <property type="project" value="UniProtKB-UniRule"/>
</dbReference>
<dbReference type="GO" id="GO:0005634">
    <property type="term" value="C:nucleus"/>
    <property type="evidence" value="ECO:0007669"/>
    <property type="project" value="UniProtKB-SubCell"/>
</dbReference>
<protein>
    <recommendedName>
        <fullName evidence="7">Homeobox domain-containing protein</fullName>
    </recommendedName>
</protein>
<evidence type="ECO:0000259" key="7">
    <source>
        <dbReference type="PROSITE" id="PS50071"/>
    </source>
</evidence>
<feature type="compositionally biased region" description="Polar residues" evidence="6">
    <location>
        <begin position="610"/>
        <end position="625"/>
    </location>
</feature>
<feature type="compositionally biased region" description="Low complexity" evidence="6">
    <location>
        <begin position="316"/>
        <end position="338"/>
    </location>
</feature>
<dbReference type="PANTHER" id="PTHR38166:SF1">
    <property type="entry name" value="C2H2-TYPE DOMAIN-CONTAINING PROTEIN"/>
    <property type="match status" value="1"/>
</dbReference>
<dbReference type="InterPro" id="IPR009057">
    <property type="entry name" value="Homeodomain-like_sf"/>
</dbReference>
<dbReference type="RefSeq" id="XP_016234816.1">
    <property type="nucleotide sequence ID" value="XM_016381714.1"/>
</dbReference>
<dbReference type="InterPro" id="IPR001356">
    <property type="entry name" value="HD"/>
</dbReference>
<dbReference type="Gene3D" id="1.10.10.60">
    <property type="entry name" value="Homeodomain-like"/>
    <property type="match status" value="1"/>
</dbReference>
<dbReference type="STRING" id="91928.A0A0D2B7F6"/>
<dbReference type="GO" id="GO:0000981">
    <property type="term" value="F:DNA-binding transcription factor activity, RNA polymerase II-specific"/>
    <property type="evidence" value="ECO:0007669"/>
    <property type="project" value="InterPro"/>
</dbReference>
<evidence type="ECO:0000313" key="8">
    <source>
        <dbReference type="EMBL" id="KIW14600.1"/>
    </source>
</evidence>
<keyword evidence="1 4" id="KW-0238">DNA-binding</keyword>
<organism evidence="8 9">
    <name type="scientific">Exophiala spinifera</name>
    <dbReference type="NCBI Taxonomy" id="91928"/>
    <lineage>
        <taxon>Eukaryota</taxon>
        <taxon>Fungi</taxon>
        <taxon>Dikarya</taxon>
        <taxon>Ascomycota</taxon>
        <taxon>Pezizomycotina</taxon>
        <taxon>Eurotiomycetes</taxon>
        <taxon>Chaetothyriomycetidae</taxon>
        <taxon>Chaetothyriales</taxon>
        <taxon>Herpotrichiellaceae</taxon>
        <taxon>Exophiala</taxon>
    </lineage>
</organism>
<dbReference type="PANTHER" id="PTHR38166">
    <property type="entry name" value="C2H2-TYPE DOMAIN-CONTAINING PROTEIN-RELATED"/>
    <property type="match status" value="1"/>
</dbReference>